<reference evidence="1 2" key="1">
    <citation type="submission" date="2013-05" db="EMBL/GenBank/DDBJ databases">
        <title>Draft genome sequence of Rubidibacter lacunae KORDI 51-2.</title>
        <authorList>
            <person name="Choi D.H."/>
            <person name="Noh J.H."/>
            <person name="Kwon K.-K."/>
            <person name="Lee J.-H."/>
            <person name="Ryu J.-Y."/>
        </authorList>
    </citation>
    <scope>NUCLEOTIDE SEQUENCE [LARGE SCALE GENOMIC DNA]</scope>
    <source>
        <strain evidence="1 2">KORDI 51-2</strain>
    </source>
</reference>
<organism evidence="1 2">
    <name type="scientific">Rubidibacter lacunae KORDI 51-2</name>
    <dbReference type="NCBI Taxonomy" id="582515"/>
    <lineage>
        <taxon>Bacteria</taxon>
        <taxon>Bacillati</taxon>
        <taxon>Cyanobacteriota</taxon>
        <taxon>Cyanophyceae</taxon>
        <taxon>Oscillatoriophycideae</taxon>
        <taxon>Chroococcales</taxon>
        <taxon>Aphanothecaceae</taxon>
        <taxon>Rubidibacter</taxon>
    </lineage>
</organism>
<sequence length="81" mass="9290">MSGMEIFKIDFDIGLDESLSGSFCELPNHLTVLHLRAGSNPRQLRLILGCQSVLYSKYFNRGNKCFEFDLFYPFGSDYIVN</sequence>
<protein>
    <submittedName>
        <fullName evidence="1">Uncharacterized protein</fullName>
    </submittedName>
</protein>
<accession>U5DF21</accession>
<keyword evidence="2" id="KW-1185">Reference proteome</keyword>
<evidence type="ECO:0000313" key="1">
    <source>
        <dbReference type="EMBL" id="ERN40206.1"/>
    </source>
</evidence>
<dbReference type="EMBL" id="ASSJ01000079">
    <property type="protein sequence ID" value="ERN40206.1"/>
    <property type="molecule type" value="Genomic_DNA"/>
</dbReference>
<evidence type="ECO:0000313" key="2">
    <source>
        <dbReference type="Proteomes" id="UP000016960"/>
    </source>
</evidence>
<gene>
    <name evidence="1" type="ORF">KR51_00031450</name>
</gene>
<dbReference type="Proteomes" id="UP000016960">
    <property type="component" value="Unassembled WGS sequence"/>
</dbReference>
<name>U5DF21_9CHRO</name>
<comment type="caution">
    <text evidence="1">The sequence shown here is derived from an EMBL/GenBank/DDBJ whole genome shotgun (WGS) entry which is preliminary data.</text>
</comment>
<dbReference type="AlphaFoldDB" id="U5DF21"/>
<proteinExistence type="predicted"/>
<dbReference type="InParanoid" id="U5DF21"/>